<dbReference type="KEGG" id="asw:CVS48_08285"/>
<reference evidence="6" key="2">
    <citation type="submission" date="2022-09" db="EMBL/GenBank/DDBJ databases">
        <title>Intensive care unit water sources are persistently colonized with multi-drug resistant bacteria and are the site of extensive horizontal gene transfer of antibiotic resistance genes.</title>
        <authorList>
            <person name="Diorio-Toth L."/>
        </authorList>
    </citation>
    <scope>NUCLEOTIDE SEQUENCE</scope>
    <source>
        <strain evidence="6">GD03843</strain>
    </source>
</reference>
<organism evidence="7 8">
    <name type="scientific">Achromobacter spanius</name>
    <dbReference type="NCBI Taxonomy" id="217203"/>
    <lineage>
        <taxon>Bacteria</taxon>
        <taxon>Pseudomonadati</taxon>
        <taxon>Pseudomonadota</taxon>
        <taxon>Betaproteobacteria</taxon>
        <taxon>Burkholderiales</taxon>
        <taxon>Alcaligenaceae</taxon>
        <taxon>Achromobacter</taxon>
    </lineage>
</organism>
<evidence type="ECO:0000256" key="2">
    <source>
        <dbReference type="ARBA" id="ARBA00022676"/>
    </source>
</evidence>
<comment type="similarity">
    <text evidence="1">Belongs to the glycosyltransferase group 1 family. Glycosyltransferase 4 subfamily.</text>
</comment>
<proteinExistence type="inferred from homology"/>
<dbReference type="PANTHER" id="PTHR12526:SF640">
    <property type="entry name" value="COLANIC ACID BIOSYNTHESIS GLYCOSYLTRANSFERASE WCAL-RELATED"/>
    <property type="match status" value="1"/>
</dbReference>
<dbReference type="Pfam" id="PF00534">
    <property type="entry name" value="Glycos_transf_1"/>
    <property type="match status" value="1"/>
</dbReference>
<evidence type="ECO:0000256" key="3">
    <source>
        <dbReference type="ARBA" id="ARBA00022679"/>
    </source>
</evidence>
<evidence type="ECO:0000313" key="7">
    <source>
        <dbReference type="EMBL" id="PPA77573.1"/>
    </source>
</evidence>
<name>A0A2K8S0B0_9BURK</name>
<dbReference type="Gene3D" id="3.40.50.2000">
    <property type="entry name" value="Glycogen Phosphorylase B"/>
    <property type="match status" value="2"/>
</dbReference>
<dbReference type="InterPro" id="IPR001296">
    <property type="entry name" value="Glyco_trans_1"/>
</dbReference>
<dbReference type="SUPFAM" id="SSF53756">
    <property type="entry name" value="UDP-Glycosyltransferase/glycogen phosphorylase"/>
    <property type="match status" value="1"/>
</dbReference>
<dbReference type="Proteomes" id="UP000239990">
    <property type="component" value="Unassembled WGS sequence"/>
</dbReference>
<keyword evidence="3" id="KW-0808">Transferase</keyword>
<gene>
    <name evidence="7" type="ORF">C4E15_06040</name>
    <name evidence="6" type="ORF">N5D93_06540</name>
</gene>
<feature type="domain" description="Glycosyltransferase subfamily 4-like N-terminal" evidence="5">
    <location>
        <begin position="17"/>
        <end position="164"/>
    </location>
</feature>
<sequence>MIPRLKILHVSLNPGFGGRELRILNEMLAMRERGHQLQIVCPTRSELGHQAKIRGFTTHDIETGGVLNSVSAPLKIGALLRSGAFDVVNTHSVRDQLRTRLFAPFARTRLVVRTHHRECRQRLPQVYEGASEYVITVSEYLRRQYLDRGISARRVRTVPTGLDVRSASENACAGRRLGVCESAIVVGSVADHPDVQSLYHLVDALVPLMEANKLVHLVLVGFDEHLRTQLNVRALNAGLENRFHFSDRPPHVAQRLFAFDIYATTPEGRVPGSTFVEASASGIPVVATAVGCIPEVIENGVSGYVVKPADRLILRSVLGKLIADSALRKCLANAARQNFQSLGRFAPARMAEELEGAYLEWLHTQEKEVGACRWYRV</sequence>
<dbReference type="GeneID" id="92905927"/>
<dbReference type="Proteomes" id="UP001161094">
    <property type="component" value="Unassembled WGS sequence"/>
</dbReference>
<dbReference type="CDD" id="cd03801">
    <property type="entry name" value="GT4_PimA-like"/>
    <property type="match status" value="1"/>
</dbReference>
<feature type="domain" description="Glycosyl transferase family 1" evidence="4">
    <location>
        <begin position="186"/>
        <end position="337"/>
    </location>
</feature>
<protein>
    <submittedName>
        <fullName evidence="6">Glycosyltransferase family 4 protein</fullName>
    </submittedName>
</protein>
<reference evidence="7 8" key="1">
    <citation type="submission" date="2018-02" db="EMBL/GenBank/DDBJ databases">
        <title>Draft Genome of Achromobacter spanius stain 6.</title>
        <authorList>
            <person name="Gunasekera T.S."/>
            <person name="Radwan O."/>
            <person name="Ruiz O.N."/>
        </authorList>
    </citation>
    <scope>NUCLEOTIDE SEQUENCE [LARGE SCALE GENOMIC DNA]</scope>
    <source>
        <strain evidence="7 8">6</strain>
    </source>
</reference>
<dbReference type="Pfam" id="PF13439">
    <property type="entry name" value="Glyco_transf_4"/>
    <property type="match status" value="1"/>
</dbReference>
<dbReference type="AlphaFoldDB" id="A0A2K8S0B0"/>
<dbReference type="InterPro" id="IPR028098">
    <property type="entry name" value="Glyco_trans_4-like_N"/>
</dbReference>
<dbReference type="RefSeq" id="WP_100854022.1">
    <property type="nucleotide sequence ID" value="NZ_CADIJT010000003.1"/>
</dbReference>
<dbReference type="OrthoDB" id="9813211at2"/>
<evidence type="ECO:0000313" key="8">
    <source>
        <dbReference type="Proteomes" id="UP000239990"/>
    </source>
</evidence>
<evidence type="ECO:0000313" key="6">
    <source>
        <dbReference type="EMBL" id="MDH0735460.1"/>
    </source>
</evidence>
<evidence type="ECO:0000259" key="4">
    <source>
        <dbReference type="Pfam" id="PF00534"/>
    </source>
</evidence>
<dbReference type="GO" id="GO:0016757">
    <property type="term" value="F:glycosyltransferase activity"/>
    <property type="evidence" value="ECO:0007669"/>
    <property type="project" value="UniProtKB-KW"/>
</dbReference>
<accession>A0A2K8S0B0</accession>
<keyword evidence="2" id="KW-0328">Glycosyltransferase</keyword>
<dbReference type="EMBL" id="PREU01000002">
    <property type="protein sequence ID" value="PPA77573.1"/>
    <property type="molecule type" value="Genomic_DNA"/>
</dbReference>
<comment type="caution">
    <text evidence="7">The sequence shown here is derived from an EMBL/GenBank/DDBJ whole genome shotgun (WGS) entry which is preliminary data.</text>
</comment>
<dbReference type="EMBL" id="JAOCDZ010000003">
    <property type="protein sequence ID" value="MDH0735460.1"/>
    <property type="molecule type" value="Genomic_DNA"/>
</dbReference>
<evidence type="ECO:0000259" key="5">
    <source>
        <dbReference type="Pfam" id="PF13439"/>
    </source>
</evidence>
<dbReference type="PANTHER" id="PTHR12526">
    <property type="entry name" value="GLYCOSYLTRANSFERASE"/>
    <property type="match status" value="1"/>
</dbReference>
<evidence type="ECO:0000256" key="1">
    <source>
        <dbReference type="ARBA" id="ARBA00009481"/>
    </source>
</evidence>